<proteinExistence type="predicted"/>
<dbReference type="EMBL" id="DF820461">
    <property type="protein sequence ID" value="GAK54357.1"/>
    <property type="molecule type" value="Genomic_DNA"/>
</dbReference>
<dbReference type="PANTHER" id="PTHR33434">
    <property type="entry name" value="DEGV DOMAIN-CONTAINING PROTEIN DR_1986-RELATED"/>
    <property type="match status" value="1"/>
</dbReference>
<dbReference type="InterPro" id="IPR050270">
    <property type="entry name" value="DegV_domain_contain"/>
</dbReference>
<accession>A0A081BSH6</accession>
<dbReference type="NCBIfam" id="TIGR00762">
    <property type="entry name" value="DegV"/>
    <property type="match status" value="1"/>
</dbReference>
<dbReference type="PANTHER" id="PTHR33434:SF2">
    <property type="entry name" value="FATTY ACID-BINDING PROTEIN TM_1468"/>
    <property type="match status" value="1"/>
</dbReference>
<dbReference type="AlphaFoldDB" id="A0A081BSH6"/>
<protein>
    <submittedName>
        <fullName evidence="2">DegV family protein</fullName>
    </submittedName>
</protein>
<gene>
    <name evidence="2" type="ORF">U14_05642</name>
</gene>
<dbReference type="Gene3D" id="3.30.1180.10">
    <property type="match status" value="1"/>
</dbReference>
<organism evidence="2">
    <name type="scientific">Candidatus Moduliflexus flocculans</name>
    <dbReference type="NCBI Taxonomy" id="1499966"/>
    <lineage>
        <taxon>Bacteria</taxon>
        <taxon>Candidatus Moduliflexota</taxon>
        <taxon>Candidatus Moduliflexia</taxon>
        <taxon>Candidatus Moduliflexales</taxon>
        <taxon>Candidatus Moduliflexaceae</taxon>
    </lineage>
</organism>
<dbReference type="InterPro" id="IPR043168">
    <property type="entry name" value="DegV_C"/>
</dbReference>
<dbReference type="PROSITE" id="PS51482">
    <property type="entry name" value="DEGV"/>
    <property type="match status" value="1"/>
</dbReference>
<evidence type="ECO:0000313" key="2">
    <source>
        <dbReference type="EMBL" id="GAK54357.1"/>
    </source>
</evidence>
<name>A0A081BSH6_9BACT</name>
<keyword evidence="3" id="KW-1185">Reference proteome</keyword>
<dbReference type="Gene3D" id="3.40.50.10170">
    <property type="match status" value="1"/>
</dbReference>
<keyword evidence="1" id="KW-0446">Lipid-binding</keyword>
<dbReference type="HOGENOM" id="CLU_048251_0_1_0"/>
<dbReference type="SUPFAM" id="SSF82549">
    <property type="entry name" value="DAK1/DegV-like"/>
    <property type="match status" value="1"/>
</dbReference>
<reference evidence="2" key="1">
    <citation type="journal article" date="2015" name="PeerJ">
        <title>First genomic representation of candidate bacterial phylum KSB3 points to enhanced environmental sensing as a trigger of wastewater bulking.</title>
        <authorList>
            <person name="Sekiguchi Y."/>
            <person name="Ohashi A."/>
            <person name="Parks D.H."/>
            <person name="Yamauchi T."/>
            <person name="Tyson G.W."/>
            <person name="Hugenholtz P."/>
        </authorList>
    </citation>
    <scope>NUCLEOTIDE SEQUENCE [LARGE SCALE GENOMIC DNA]</scope>
</reference>
<dbReference type="GO" id="GO:0008289">
    <property type="term" value="F:lipid binding"/>
    <property type="evidence" value="ECO:0007669"/>
    <property type="project" value="UniProtKB-KW"/>
</dbReference>
<dbReference type="InterPro" id="IPR003797">
    <property type="entry name" value="DegV"/>
</dbReference>
<dbReference type="Pfam" id="PF02645">
    <property type="entry name" value="DegV"/>
    <property type="match status" value="1"/>
</dbReference>
<dbReference type="STRING" id="1499966.U14_05642"/>
<sequence>MGQVKIVTDTTCDLPPEIIKQYDIRLVPTVITVGNNVYRDTFDLPVHQFYELLKTSADRPVSGPPGRKDFSDVYTTLSKETDCVISLHVSEAWSPTYKLAENMARFSMSAVQKLGQKLDITVIDSRATCIGLGIIVIEAARLAQQGKPKDVIVGSINNIISNLRSLFMVDDMTYLEKSGRIGKAGAMIGNMLGVKPIFSIEGGETSVKGRPMGGAGVAFDKMIDLMGDAIPYNSSIKVGLAHAMSPDKIEKIRPKIEEKYNCVEIFETLVGTSVGATMGPGSFGIVYYAV</sequence>
<dbReference type="Proteomes" id="UP000030700">
    <property type="component" value="Unassembled WGS sequence"/>
</dbReference>
<evidence type="ECO:0000313" key="3">
    <source>
        <dbReference type="Proteomes" id="UP000030700"/>
    </source>
</evidence>
<evidence type="ECO:0000256" key="1">
    <source>
        <dbReference type="ARBA" id="ARBA00023121"/>
    </source>
</evidence>